<evidence type="ECO:0000256" key="1">
    <source>
        <dbReference type="SAM" id="MobiDB-lite"/>
    </source>
</evidence>
<evidence type="ECO:0008006" key="5">
    <source>
        <dbReference type="Google" id="ProtNLM"/>
    </source>
</evidence>
<evidence type="ECO:0000313" key="4">
    <source>
        <dbReference type="Proteomes" id="UP000054843"/>
    </source>
</evidence>
<gene>
    <name evidence="3" type="ORF">T10_5501</name>
</gene>
<dbReference type="AlphaFoldDB" id="A0A0V1M6L2"/>
<accession>A0A0V1M6L2</accession>
<feature type="chain" id="PRO_5006882277" description="Secreted protein" evidence="2">
    <location>
        <begin position="18"/>
        <end position="89"/>
    </location>
</feature>
<dbReference type="EMBL" id="JYDO01000218">
    <property type="protein sequence ID" value="KRZ66910.1"/>
    <property type="molecule type" value="Genomic_DNA"/>
</dbReference>
<feature type="signal peptide" evidence="2">
    <location>
        <begin position="1"/>
        <end position="17"/>
    </location>
</feature>
<evidence type="ECO:0000313" key="3">
    <source>
        <dbReference type="EMBL" id="KRZ66910.1"/>
    </source>
</evidence>
<feature type="compositionally biased region" description="Basic and acidic residues" evidence="1">
    <location>
        <begin position="76"/>
        <end position="89"/>
    </location>
</feature>
<proteinExistence type="predicted"/>
<evidence type="ECO:0000256" key="2">
    <source>
        <dbReference type="SAM" id="SignalP"/>
    </source>
</evidence>
<sequence length="89" mass="9890">MGVIIALFSASVRSFSAGSAVQHAWCQTVLTTSSIGSWLHSIAQAERCDRKCLNVRHMRFSSHLPLPPPPARRVGKKDESFDPCKRLVR</sequence>
<keyword evidence="4" id="KW-1185">Reference proteome</keyword>
<protein>
    <recommendedName>
        <fullName evidence="5">Secreted protein</fullName>
    </recommendedName>
</protein>
<reference evidence="3 4" key="1">
    <citation type="submission" date="2015-01" db="EMBL/GenBank/DDBJ databases">
        <title>Evolution of Trichinella species and genotypes.</title>
        <authorList>
            <person name="Korhonen P.K."/>
            <person name="Edoardo P."/>
            <person name="Giuseppe L.R."/>
            <person name="Gasser R.B."/>
        </authorList>
    </citation>
    <scope>NUCLEOTIDE SEQUENCE [LARGE SCALE GENOMIC DNA]</scope>
    <source>
        <strain evidence="3">ISS1980</strain>
    </source>
</reference>
<comment type="caution">
    <text evidence="3">The sequence shown here is derived from an EMBL/GenBank/DDBJ whole genome shotgun (WGS) entry which is preliminary data.</text>
</comment>
<keyword evidence="2" id="KW-0732">Signal</keyword>
<name>A0A0V1M6L2_9BILA</name>
<feature type="region of interest" description="Disordered" evidence="1">
    <location>
        <begin position="64"/>
        <end position="89"/>
    </location>
</feature>
<dbReference type="Proteomes" id="UP000054843">
    <property type="component" value="Unassembled WGS sequence"/>
</dbReference>
<organism evidence="3 4">
    <name type="scientific">Trichinella papuae</name>
    <dbReference type="NCBI Taxonomy" id="268474"/>
    <lineage>
        <taxon>Eukaryota</taxon>
        <taxon>Metazoa</taxon>
        <taxon>Ecdysozoa</taxon>
        <taxon>Nematoda</taxon>
        <taxon>Enoplea</taxon>
        <taxon>Dorylaimia</taxon>
        <taxon>Trichinellida</taxon>
        <taxon>Trichinellidae</taxon>
        <taxon>Trichinella</taxon>
    </lineage>
</organism>